<proteinExistence type="predicted"/>
<reference evidence="1" key="1">
    <citation type="journal article" date="2019" name="bioRxiv">
        <title>The Genome of the Zebra Mussel, Dreissena polymorpha: A Resource for Invasive Species Research.</title>
        <authorList>
            <person name="McCartney M.A."/>
            <person name="Auch B."/>
            <person name="Kono T."/>
            <person name="Mallez S."/>
            <person name="Zhang Y."/>
            <person name="Obille A."/>
            <person name="Becker A."/>
            <person name="Abrahante J.E."/>
            <person name="Garbe J."/>
            <person name="Badalamenti J.P."/>
            <person name="Herman A."/>
            <person name="Mangelson H."/>
            <person name="Liachko I."/>
            <person name="Sullivan S."/>
            <person name="Sone E.D."/>
            <person name="Koren S."/>
            <person name="Silverstein K.A.T."/>
            <person name="Beckman K.B."/>
            <person name="Gohl D.M."/>
        </authorList>
    </citation>
    <scope>NUCLEOTIDE SEQUENCE</scope>
    <source>
        <strain evidence="1">Duluth1</strain>
        <tissue evidence="1">Whole animal</tissue>
    </source>
</reference>
<sequence>MSAVELSKCVSVLDAVQWVHSSVNEIKRETVSGCFKKSGVHFDDSDNLPLSELSDNMSLSELRDMLRTAQTDLKLENAMSAEEFEAIDSNIPVHSDLSENWEKELMETVLKPVSVTDPQIVQEEKEELQPEQTELKINSYQDALHWLAQIRLFCYSKDMATEAFECGRLQESLENQAVKVKSSAKQTRIDSFFK</sequence>
<protein>
    <submittedName>
        <fullName evidence="1">Uncharacterized protein</fullName>
    </submittedName>
</protein>
<dbReference type="EMBL" id="JAIWYP010000013">
    <property type="protein sequence ID" value="KAH3720219.1"/>
    <property type="molecule type" value="Genomic_DNA"/>
</dbReference>
<keyword evidence="2" id="KW-1185">Reference proteome</keyword>
<organism evidence="1 2">
    <name type="scientific">Dreissena polymorpha</name>
    <name type="common">Zebra mussel</name>
    <name type="synonym">Mytilus polymorpha</name>
    <dbReference type="NCBI Taxonomy" id="45954"/>
    <lineage>
        <taxon>Eukaryota</taxon>
        <taxon>Metazoa</taxon>
        <taxon>Spiralia</taxon>
        <taxon>Lophotrochozoa</taxon>
        <taxon>Mollusca</taxon>
        <taxon>Bivalvia</taxon>
        <taxon>Autobranchia</taxon>
        <taxon>Heteroconchia</taxon>
        <taxon>Euheterodonta</taxon>
        <taxon>Imparidentia</taxon>
        <taxon>Neoheterodontei</taxon>
        <taxon>Myida</taxon>
        <taxon>Dreissenoidea</taxon>
        <taxon>Dreissenidae</taxon>
        <taxon>Dreissena</taxon>
    </lineage>
</organism>
<reference evidence="1" key="2">
    <citation type="submission" date="2020-11" db="EMBL/GenBank/DDBJ databases">
        <authorList>
            <person name="McCartney M.A."/>
            <person name="Auch B."/>
            <person name="Kono T."/>
            <person name="Mallez S."/>
            <person name="Becker A."/>
            <person name="Gohl D.M."/>
            <person name="Silverstein K.A.T."/>
            <person name="Koren S."/>
            <person name="Bechman K.B."/>
            <person name="Herman A."/>
            <person name="Abrahante J.E."/>
            <person name="Garbe J."/>
        </authorList>
    </citation>
    <scope>NUCLEOTIDE SEQUENCE</scope>
    <source>
        <strain evidence="1">Duluth1</strain>
        <tissue evidence="1">Whole animal</tissue>
    </source>
</reference>
<dbReference type="Proteomes" id="UP000828390">
    <property type="component" value="Unassembled WGS sequence"/>
</dbReference>
<gene>
    <name evidence="1" type="ORF">DPMN_063115</name>
</gene>
<evidence type="ECO:0000313" key="2">
    <source>
        <dbReference type="Proteomes" id="UP000828390"/>
    </source>
</evidence>
<evidence type="ECO:0000313" key="1">
    <source>
        <dbReference type="EMBL" id="KAH3720219.1"/>
    </source>
</evidence>
<comment type="caution">
    <text evidence="1">The sequence shown here is derived from an EMBL/GenBank/DDBJ whole genome shotgun (WGS) entry which is preliminary data.</text>
</comment>
<accession>A0A9D4CAR7</accession>
<dbReference type="AlphaFoldDB" id="A0A9D4CAR7"/>
<name>A0A9D4CAR7_DREPO</name>